<name>A0A0C9Z334_9AGAM</name>
<keyword evidence="2" id="KW-1185">Reference proteome</keyword>
<dbReference type="InParanoid" id="A0A0C9Z334"/>
<protein>
    <submittedName>
        <fullName evidence="1">Uncharacterized protein</fullName>
    </submittedName>
</protein>
<reference evidence="2" key="2">
    <citation type="submission" date="2015-01" db="EMBL/GenBank/DDBJ databases">
        <title>Evolutionary Origins and Diversification of the Mycorrhizal Mutualists.</title>
        <authorList>
            <consortium name="DOE Joint Genome Institute"/>
            <consortium name="Mycorrhizal Genomics Consortium"/>
            <person name="Kohler A."/>
            <person name="Kuo A."/>
            <person name="Nagy L.G."/>
            <person name="Floudas D."/>
            <person name="Copeland A."/>
            <person name="Barry K.W."/>
            <person name="Cichocki N."/>
            <person name="Veneault-Fourrey C."/>
            <person name="LaButti K."/>
            <person name="Lindquist E.A."/>
            <person name="Lipzen A."/>
            <person name="Lundell T."/>
            <person name="Morin E."/>
            <person name="Murat C."/>
            <person name="Riley R."/>
            <person name="Ohm R."/>
            <person name="Sun H."/>
            <person name="Tunlid A."/>
            <person name="Henrissat B."/>
            <person name="Grigoriev I.V."/>
            <person name="Hibbett D.S."/>
            <person name="Martin F."/>
        </authorList>
    </citation>
    <scope>NUCLEOTIDE SEQUENCE [LARGE SCALE GENOMIC DNA]</scope>
    <source>
        <strain evidence="2">UH-Slu-Lm8-n1</strain>
    </source>
</reference>
<dbReference type="EMBL" id="KN836590">
    <property type="protein sequence ID" value="KIK31850.1"/>
    <property type="molecule type" value="Genomic_DNA"/>
</dbReference>
<organism evidence="1 2">
    <name type="scientific">Suillus luteus UH-Slu-Lm8-n1</name>
    <dbReference type="NCBI Taxonomy" id="930992"/>
    <lineage>
        <taxon>Eukaryota</taxon>
        <taxon>Fungi</taxon>
        <taxon>Dikarya</taxon>
        <taxon>Basidiomycota</taxon>
        <taxon>Agaricomycotina</taxon>
        <taxon>Agaricomycetes</taxon>
        <taxon>Agaricomycetidae</taxon>
        <taxon>Boletales</taxon>
        <taxon>Suillineae</taxon>
        <taxon>Suillaceae</taxon>
        <taxon>Suillus</taxon>
    </lineage>
</organism>
<dbReference type="AlphaFoldDB" id="A0A0C9Z334"/>
<sequence>MSEEVHTWIQEYDTQLNVLERADRDTLDKIVEVMQLYSINAEDISMLRAKIPPVGSSLDEPWETEKS</sequence>
<accession>A0A0C9Z334</accession>
<gene>
    <name evidence="1" type="ORF">CY34DRAFT_814496</name>
</gene>
<evidence type="ECO:0000313" key="2">
    <source>
        <dbReference type="Proteomes" id="UP000054485"/>
    </source>
</evidence>
<dbReference type="OrthoDB" id="391988at2759"/>
<evidence type="ECO:0000313" key="1">
    <source>
        <dbReference type="EMBL" id="KIK31850.1"/>
    </source>
</evidence>
<dbReference type="Proteomes" id="UP000054485">
    <property type="component" value="Unassembled WGS sequence"/>
</dbReference>
<dbReference type="HOGENOM" id="CLU_2814112_0_0_1"/>
<reference evidence="1 2" key="1">
    <citation type="submission" date="2014-04" db="EMBL/GenBank/DDBJ databases">
        <authorList>
            <consortium name="DOE Joint Genome Institute"/>
            <person name="Kuo A."/>
            <person name="Ruytinx J."/>
            <person name="Rineau F."/>
            <person name="Colpaert J."/>
            <person name="Kohler A."/>
            <person name="Nagy L.G."/>
            <person name="Floudas D."/>
            <person name="Copeland A."/>
            <person name="Barry K.W."/>
            <person name="Cichocki N."/>
            <person name="Veneault-Fourrey C."/>
            <person name="LaButti K."/>
            <person name="Lindquist E.A."/>
            <person name="Lipzen A."/>
            <person name="Lundell T."/>
            <person name="Morin E."/>
            <person name="Murat C."/>
            <person name="Sun H."/>
            <person name="Tunlid A."/>
            <person name="Henrissat B."/>
            <person name="Grigoriev I.V."/>
            <person name="Hibbett D.S."/>
            <person name="Martin F."/>
            <person name="Nordberg H.P."/>
            <person name="Cantor M.N."/>
            <person name="Hua S.X."/>
        </authorList>
    </citation>
    <scope>NUCLEOTIDE SEQUENCE [LARGE SCALE GENOMIC DNA]</scope>
    <source>
        <strain evidence="1 2">UH-Slu-Lm8-n1</strain>
    </source>
</reference>
<proteinExistence type="predicted"/>